<feature type="transmembrane region" description="Helical" evidence="5">
    <location>
        <begin position="160"/>
        <end position="180"/>
    </location>
</feature>
<dbReference type="SUPFAM" id="SSF103473">
    <property type="entry name" value="MFS general substrate transporter"/>
    <property type="match status" value="1"/>
</dbReference>
<dbReference type="PROSITE" id="PS50850">
    <property type="entry name" value="MFS"/>
    <property type="match status" value="1"/>
</dbReference>
<dbReference type="AlphaFoldDB" id="A0A9P1MVU5"/>
<keyword evidence="8" id="KW-1185">Reference proteome</keyword>
<feature type="transmembrane region" description="Helical" evidence="5">
    <location>
        <begin position="122"/>
        <end position="148"/>
    </location>
</feature>
<comment type="caution">
    <text evidence="7">The sequence shown here is derived from an EMBL/GenBank/DDBJ whole genome shotgun (WGS) entry which is preliminary data.</text>
</comment>
<feature type="domain" description="Major facilitator superfamily (MFS) profile" evidence="6">
    <location>
        <begin position="27"/>
        <end position="436"/>
    </location>
</feature>
<dbReference type="CDD" id="cd17317">
    <property type="entry name" value="MFS_SLC22"/>
    <property type="match status" value="1"/>
</dbReference>
<evidence type="ECO:0000313" key="8">
    <source>
        <dbReference type="Proteomes" id="UP001152747"/>
    </source>
</evidence>
<dbReference type="PANTHER" id="PTHR24064">
    <property type="entry name" value="SOLUTE CARRIER FAMILY 22 MEMBER"/>
    <property type="match status" value="1"/>
</dbReference>
<proteinExistence type="predicted"/>
<dbReference type="Proteomes" id="UP001152747">
    <property type="component" value="Unassembled WGS sequence"/>
</dbReference>
<dbReference type="GO" id="GO:0016020">
    <property type="term" value="C:membrane"/>
    <property type="evidence" value="ECO:0007669"/>
    <property type="project" value="UniProtKB-SubCell"/>
</dbReference>
<dbReference type="Pfam" id="PF07690">
    <property type="entry name" value="MFS_1"/>
    <property type="match status" value="1"/>
</dbReference>
<feature type="transmembrane region" description="Helical" evidence="5">
    <location>
        <begin position="265"/>
        <end position="285"/>
    </location>
</feature>
<dbReference type="InterPro" id="IPR011701">
    <property type="entry name" value="MFS"/>
</dbReference>
<evidence type="ECO:0000256" key="3">
    <source>
        <dbReference type="ARBA" id="ARBA00022989"/>
    </source>
</evidence>
<name>A0A9P1MVU5_9PELO</name>
<feature type="transmembrane region" description="Helical" evidence="5">
    <location>
        <begin position="327"/>
        <end position="345"/>
    </location>
</feature>
<gene>
    <name evidence="7" type="ORF">CAMP_LOCUS4229</name>
</gene>
<reference evidence="7" key="1">
    <citation type="submission" date="2022-11" db="EMBL/GenBank/DDBJ databases">
        <authorList>
            <person name="Kikuchi T."/>
        </authorList>
    </citation>
    <scope>NUCLEOTIDE SEQUENCE</scope>
    <source>
        <strain evidence="7">PS1010</strain>
    </source>
</reference>
<dbReference type="EMBL" id="CANHGI010000002">
    <property type="protein sequence ID" value="CAI5441592.1"/>
    <property type="molecule type" value="Genomic_DNA"/>
</dbReference>
<dbReference type="InterPro" id="IPR020846">
    <property type="entry name" value="MFS_dom"/>
</dbReference>
<dbReference type="Gene3D" id="1.20.1250.20">
    <property type="entry name" value="MFS general substrate transporter like domains"/>
    <property type="match status" value="1"/>
</dbReference>
<feature type="transmembrane region" description="Helical" evidence="5">
    <location>
        <begin position="401"/>
        <end position="431"/>
    </location>
</feature>
<evidence type="ECO:0000259" key="6">
    <source>
        <dbReference type="PROSITE" id="PS50850"/>
    </source>
</evidence>
<dbReference type="InterPro" id="IPR036259">
    <property type="entry name" value="MFS_trans_sf"/>
</dbReference>
<feature type="transmembrane region" description="Helical" evidence="5">
    <location>
        <begin position="297"/>
        <end position="315"/>
    </location>
</feature>
<evidence type="ECO:0000313" key="7">
    <source>
        <dbReference type="EMBL" id="CAI5441592.1"/>
    </source>
</evidence>
<comment type="subcellular location">
    <subcellularLocation>
        <location evidence="1">Membrane</location>
        <topology evidence="1">Multi-pass membrane protein</topology>
    </subcellularLocation>
</comment>
<evidence type="ECO:0000256" key="5">
    <source>
        <dbReference type="SAM" id="Phobius"/>
    </source>
</evidence>
<evidence type="ECO:0000256" key="2">
    <source>
        <dbReference type="ARBA" id="ARBA00022692"/>
    </source>
</evidence>
<dbReference type="GO" id="GO:0022857">
    <property type="term" value="F:transmembrane transporter activity"/>
    <property type="evidence" value="ECO:0007669"/>
    <property type="project" value="InterPro"/>
</dbReference>
<keyword evidence="3 5" id="KW-1133">Transmembrane helix</keyword>
<keyword evidence="4 5" id="KW-0472">Membrane</keyword>
<evidence type="ECO:0000256" key="4">
    <source>
        <dbReference type="ARBA" id="ARBA00023136"/>
    </source>
</evidence>
<dbReference type="OrthoDB" id="5296287at2759"/>
<protein>
    <recommendedName>
        <fullName evidence="6">Major facilitator superfamily (MFS) profile domain-containing protein</fullName>
    </recommendedName>
</protein>
<feature type="transmembrane region" description="Helical" evidence="5">
    <location>
        <begin position="21"/>
        <end position="46"/>
    </location>
</feature>
<organism evidence="7 8">
    <name type="scientific">Caenorhabditis angaria</name>
    <dbReference type="NCBI Taxonomy" id="860376"/>
    <lineage>
        <taxon>Eukaryota</taxon>
        <taxon>Metazoa</taxon>
        <taxon>Ecdysozoa</taxon>
        <taxon>Nematoda</taxon>
        <taxon>Chromadorea</taxon>
        <taxon>Rhabditida</taxon>
        <taxon>Rhabditina</taxon>
        <taxon>Rhabditomorpha</taxon>
        <taxon>Rhabditoidea</taxon>
        <taxon>Rhabditidae</taxon>
        <taxon>Peloderinae</taxon>
        <taxon>Caenorhabditis</taxon>
    </lineage>
</organism>
<evidence type="ECO:0000256" key="1">
    <source>
        <dbReference type="ARBA" id="ARBA00004141"/>
    </source>
</evidence>
<keyword evidence="2 5" id="KW-0812">Transmembrane</keyword>
<feature type="transmembrane region" description="Helical" evidence="5">
    <location>
        <begin position="69"/>
        <end position="89"/>
    </location>
</feature>
<feature type="transmembrane region" description="Helical" evidence="5">
    <location>
        <begin position="96"/>
        <end position="116"/>
    </location>
</feature>
<sequence>MVEKLSADDVLNTLGNSNPHILACILICGIQWTPLAFAGLCASFIVKSPDNSSFVSISDEFDLSGDSSWLADGTTTFYMIGNMFGAIFIPPFADKYGRLPVFVGTIIMMAISGMATASSNSFTLFCFFRIIHGAFYTASGLAGWVLAYENTPLDLRFFTSVYFGLSWVLGACLLAAISYYLSNWRWVMFFISVPNLIVAGLVFCFVPESLHYLAGRHKTDDVEKWLNKIGGAKNDIMACDIVESDPQKDKSLGELWNEIWIHKMFLVYIFAMTYIWIVDTFIYFGLSFYSTDLAGNIYTNFILMSLVEAPAYILAPIFMNKYGRKSLICGTHILAGLSFLGIVLLPSYLHIAFWLMGKFTISCSFMSIYMFASEIFPTDGRNKCIGFCETMSRFGGMLSPYLSHLVVIHSLAPAITLSFIAISGGLLTLILPETLNTKLPSTIAETASKRTLIEKA</sequence>
<accession>A0A9P1MVU5</accession>
<feature type="transmembrane region" description="Helical" evidence="5">
    <location>
        <begin position="186"/>
        <end position="206"/>
    </location>
</feature>